<sequence>YFQKMLEIFSSPPMYTNYVQLPATGDPVAAKIRKKTKFWPYFKNAVGAIDGSHIHAAPPAYLHPNYRNHK</sequence>
<feature type="non-terminal residue" evidence="1">
    <location>
        <position position="70"/>
    </location>
</feature>
<comment type="caution">
    <text evidence="1">The sequence shown here is derived from an EMBL/GenBank/DDBJ whole genome shotgun (WGS) entry which is preliminary data.</text>
</comment>
<reference evidence="1" key="1">
    <citation type="submission" date="2019-10" db="EMBL/GenBank/DDBJ databases">
        <authorList>
            <consortium name="DOE Joint Genome Institute"/>
            <person name="Kuo A."/>
            <person name="Miyauchi S."/>
            <person name="Kiss E."/>
            <person name="Drula E."/>
            <person name="Kohler A."/>
            <person name="Sanchez-Garcia M."/>
            <person name="Andreopoulos B."/>
            <person name="Barry K.W."/>
            <person name="Bonito G."/>
            <person name="Buee M."/>
            <person name="Carver A."/>
            <person name="Chen C."/>
            <person name="Cichocki N."/>
            <person name="Clum A."/>
            <person name="Culley D."/>
            <person name="Crous P.W."/>
            <person name="Fauchery L."/>
            <person name="Girlanda M."/>
            <person name="Hayes R."/>
            <person name="Keri Z."/>
            <person name="LaButti K."/>
            <person name="Lipzen A."/>
            <person name="Lombard V."/>
            <person name="Magnuson J."/>
            <person name="Maillard F."/>
            <person name="Morin E."/>
            <person name="Murat C."/>
            <person name="Nolan M."/>
            <person name="Ohm R."/>
            <person name="Pangilinan J."/>
            <person name="Pereira M."/>
            <person name="Perotto S."/>
            <person name="Peter M."/>
            <person name="Riley R."/>
            <person name="Sitrit Y."/>
            <person name="Stielow B."/>
            <person name="Szollosi G."/>
            <person name="Zifcakova L."/>
            <person name="Stursova M."/>
            <person name="Spatafora J.W."/>
            <person name="Tedersoo L."/>
            <person name="Vaario L.-M."/>
            <person name="Yamada A."/>
            <person name="Yan M."/>
            <person name="Wang P."/>
            <person name="Xu J."/>
            <person name="Bruns T."/>
            <person name="Baldrian P."/>
            <person name="Vilgalys R."/>
            <person name="Henrissat B."/>
            <person name="Grigoriev I.V."/>
            <person name="Hibbett D."/>
            <person name="Nagy L.G."/>
            <person name="Martin F.M."/>
        </authorList>
    </citation>
    <scope>NUCLEOTIDE SEQUENCE</scope>
    <source>
        <strain evidence="1">BED1</strain>
    </source>
</reference>
<evidence type="ECO:0000313" key="1">
    <source>
        <dbReference type="EMBL" id="KAF8432919.1"/>
    </source>
</evidence>
<organism evidence="1 2">
    <name type="scientific">Boletus edulis BED1</name>
    <dbReference type="NCBI Taxonomy" id="1328754"/>
    <lineage>
        <taxon>Eukaryota</taxon>
        <taxon>Fungi</taxon>
        <taxon>Dikarya</taxon>
        <taxon>Basidiomycota</taxon>
        <taxon>Agaricomycotina</taxon>
        <taxon>Agaricomycetes</taxon>
        <taxon>Agaricomycetidae</taxon>
        <taxon>Boletales</taxon>
        <taxon>Boletineae</taxon>
        <taxon>Boletaceae</taxon>
        <taxon>Boletoideae</taxon>
        <taxon>Boletus</taxon>
    </lineage>
</organism>
<reference evidence="1" key="2">
    <citation type="journal article" date="2020" name="Nat. Commun.">
        <title>Large-scale genome sequencing of mycorrhizal fungi provides insights into the early evolution of symbiotic traits.</title>
        <authorList>
            <person name="Miyauchi S."/>
            <person name="Kiss E."/>
            <person name="Kuo A."/>
            <person name="Drula E."/>
            <person name="Kohler A."/>
            <person name="Sanchez-Garcia M."/>
            <person name="Morin E."/>
            <person name="Andreopoulos B."/>
            <person name="Barry K.W."/>
            <person name="Bonito G."/>
            <person name="Buee M."/>
            <person name="Carver A."/>
            <person name="Chen C."/>
            <person name="Cichocki N."/>
            <person name="Clum A."/>
            <person name="Culley D."/>
            <person name="Crous P.W."/>
            <person name="Fauchery L."/>
            <person name="Girlanda M."/>
            <person name="Hayes R.D."/>
            <person name="Keri Z."/>
            <person name="LaButti K."/>
            <person name="Lipzen A."/>
            <person name="Lombard V."/>
            <person name="Magnuson J."/>
            <person name="Maillard F."/>
            <person name="Murat C."/>
            <person name="Nolan M."/>
            <person name="Ohm R.A."/>
            <person name="Pangilinan J."/>
            <person name="Pereira M.F."/>
            <person name="Perotto S."/>
            <person name="Peter M."/>
            <person name="Pfister S."/>
            <person name="Riley R."/>
            <person name="Sitrit Y."/>
            <person name="Stielow J.B."/>
            <person name="Szollosi G."/>
            <person name="Zifcakova L."/>
            <person name="Stursova M."/>
            <person name="Spatafora J.W."/>
            <person name="Tedersoo L."/>
            <person name="Vaario L.M."/>
            <person name="Yamada A."/>
            <person name="Yan M."/>
            <person name="Wang P."/>
            <person name="Xu J."/>
            <person name="Bruns T."/>
            <person name="Baldrian P."/>
            <person name="Vilgalys R."/>
            <person name="Dunand C."/>
            <person name="Henrissat B."/>
            <person name="Grigoriev I.V."/>
            <person name="Hibbett D."/>
            <person name="Nagy L.G."/>
            <person name="Martin F.M."/>
        </authorList>
    </citation>
    <scope>NUCLEOTIDE SEQUENCE</scope>
    <source>
        <strain evidence="1">BED1</strain>
    </source>
</reference>
<name>A0AAD4BKR1_BOLED</name>
<dbReference type="EMBL" id="WHUW01000037">
    <property type="protein sequence ID" value="KAF8432919.1"/>
    <property type="molecule type" value="Genomic_DNA"/>
</dbReference>
<evidence type="ECO:0000313" key="2">
    <source>
        <dbReference type="Proteomes" id="UP001194468"/>
    </source>
</evidence>
<feature type="non-terminal residue" evidence="1">
    <location>
        <position position="1"/>
    </location>
</feature>
<accession>A0AAD4BKR1</accession>
<gene>
    <name evidence="1" type="ORF">L210DRAFT_3342873</name>
</gene>
<protein>
    <recommendedName>
        <fullName evidence="3">DDE Tnp4 domain-containing protein</fullName>
    </recommendedName>
</protein>
<proteinExistence type="predicted"/>
<keyword evidence="2" id="KW-1185">Reference proteome</keyword>
<dbReference type="AlphaFoldDB" id="A0AAD4BKR1"/>
<evidence type="ECO:0008006" key="3">
    <source>
        <dbReference type="Google" id="ProtNLM"/>
    </source>
</evidence>
<dbReference type="Proteomes" id="UP001194468">
    <property type="component" value="Unassembled WGS sequence"/>
</dbReference>